<dbReference type="OrthoDB" id="10251809at2759"/>
<feature type="compositionally biased region" description="Low complexity" evidence="3">
    <location>
        <begin position="77"/>
        <end position="104"/>
    </location>
</feature>
<evidence type="ECO:0008006" key="5">
    <source>
        <dbReference type="Google" id="ProtNLM"/>
    </source>
</evidence>
<feature type="compositionally biased region" description="Polar residues" evidence="3">
    <location>
        <begin position="154"/>
        <end position="163"/>
    </location>
</feature>
<dbReference type="EMBL" id="LK023343">
    <property type="protein sequence ID" value="CDS10881.1"/>
    <property type="molecule type" value="Genomic_DNA"/>
</dbReference>
<feature type="compositionally biased region" description="Polar residues" evidence="3">
    <location>
        <begin position="105"/>
        <end position="128"/>
    </location>
</feature>
<sequence>MVQVTSNHSASIDPHHPLSLSSAPAPSESPTLPPDGQSDENTIHDLQLPMAQYNGIARSKSRAPPPLGYNPSKTSALNLPTSPRNLPLSPSSSFTTNSPPTSSFATVTSTPATSVDTTHHGSTPPTTIQDHHHHHHHQHESSSPSIRKKKHSTSKPSNGTTSKCVVADHVAAALELTRTNPQVPPAPAAGMYWSRAVTFSARSKDAPALRAHSSCVVQDHLYVFGGSDAKRCFNTLHVLDMETMTWSKPSVSGKAPPPSRAHSMTLVERRLDGRMQRDLYVFGGGDGPHYFNDVYKFDIGTSYWSKVETVGKPPIPRRAHTASLWGNKLVIFGGGDGGHALNDVHTLDLTQDPPQWKQLDPTGVCPPQRGYHTTTLVKDKLVVYGGSDGKTCFGDVYILDLVTNVWSQVDVLDRIIPRLAHAALQVGSYVFVIGGHDGSRYSNQVLMLNLVSMAWETRTVYGSPIGARGYHTAVLHDSRIFVLGGYDGEDVFDDVHILELSACAYLPQITNFDI</sequence>
<name>A0A077WTF7_9FUNG</name>
<keyword evidence="1" id="KW-0880">Kelch repeat</keyword>
<accession>A0A077WTF7</accession>
<dbReference type="InterPro" id="IPR015915">
    <property type="entry name" value="Kelch-typ_b-propeller"/>
</dbReference>
<evidence type="ECO:0000256" key="1">
    <source>
        <dbReference type="ARBA" id="ARBA00022441"/>
    </source>
</evidence>
<feature type="region of interest" description="Disordered" evidence="3">
    <location>
        <begin position="1"/>
        <end position="44"/>
    </location>
</feature>
<feature type="compositionally biased region" description="Polar residues" evidence="3">
    <location>
        <begin position="1"/>
        <end position="10"/>
    </location>
</feature>
<protein>
    <recommendedName>
        <fullName evidence="5">Galactose oxidase</fullName>
    </recommendedName>
</protein>
<reference evidence="4" key="1">
    <citation type="journal article" date="2014" name="Genome Announc.">
        <title>De novo whole-genome sequence and genome annotation of Lichtheimia ramosa.</title>
        <authorList>
            <person name="Linde J."/>
            <person name="Schwartze V."/>
            <person name="Binder U."/>
            <person name="Lass-Florl C."/>
            <person name="Voigt K."/>
            <person name="Horn F."/>
        </authorList>
    </citation>
    <scope>NUCLEOTIDE SEQUENCE</scope>
    <source>
        <strain evidence="4">JMRC FSU:6197</strain>
    </source>
</reference>
<dbReference type="SMART" id="SM00612">
    <property type="entry name" value="Kelch"/>
    <property type="match status" value="5"/>
</dbReference>
<proteinExistence type="predicted"/>
<evidence type="ECO:0000256" key="2">
    <source>
        <dbReference type="ARBA" id="ARBA00022737"/>
    </source>
</evidence>
<evidence type="ECO:0000313" key="4">
    <source>
        <dbReference type="EMBL" id="CDS10881.1"/>
    </source>
</evidence>
<dbReference type="SUPFAM" id="SSF117281">
    <property type="entry name" value="Kelch motif"/>
    <property type="match status" value="1"/>
</dbReference>
<keyword evidence="2" id="KW-0677">Repeat</keyword>
<dbReference type="PANTHER" id="PTHR46093:SF18">
    <property type="entry name" value="FIBRONECTIN TYPE-III DOMAIN-CONTAINING PROTEIN"/>
    <property type="match status" value="1"/>
</dbReference>
<dbReference type="AlphaFoldDB" id="A0A077WTF7"/>
<feature type="compositionally biased region" description="Low complexity" evidence="3">
    <location>
        <begin position="17"/>
        <end position="30"/>
    </location>
</feature>
<dbReference type="Pfam" id="PF24681">
    <property type="entry name" value="Kelch_KLHDC2_KLHL20_DRC7"/>
    <property type="match status" value="2"/>
</dbReference>
<feature type="region of interest" description="Disordered" evidence="3">
    <location>
        <begin position="58"/>
        <end position="163"/>
    </location>
</feature>
<evidence type="ECO:0000256" key="3">
    <source>
        <dbReference type="SAM" id="MobiDB-lite"/>
    </source>
</evidence>
<organism evidence="4">
    <name type="scientific">Lichtheimia ramosa</name>
    <dbReference type="NCBI Taxonomy" id="688394"/>
    <lineage>
        <taxon>Eukaryota</taxon>
        <taxon>Fungi</taxon>
        <taxon>Fungi incertae sedis</taxon>
        <taxon>Mucoromycota</taxon>
        <taxon>Mucoromycotina</taxon>
        <taxon>Mucoromycetes</taxon>
        <taxon>Mucorales</taxon>
        <taxon>Lichtheimiaceae</taxon>
        <taxon>Lichtheimia</taxon>
    </lineage>
</organism>
<dbReference type="PANTHER" id="PTHR46093">
    <property type="entry name" value="ACYL-COA-BINDING DOMAIN-CONTAINING PROTEIN 5"/>
    <property type="match status" value="1"/>
</dbReference>
<dbReference type="InterPro" id="IPR006652">
    <property type="entry name" value="Kelch_1"/>
</dbReference>
<dbReference type="Pfam" id="PF01344">
    <property type="entry name" value="Kelch_1"/>
    <property type="match status" value="1"/>
</dbReference>
<dbReference type="Gene3D" id="2.120.10.80">
    <property type="entry name" value="Kelch-type beta propeller"/>
    <property type="match status" value="2"/>
</dbReference>
<gene>
    <name evidence="4" type="ORF">LRAMOSA11367</name>
</gene>